<feature type="transmembrane region" description="Helical" evidence="1">
    <location>
        <begin position="16"/>
        <end position="34"/>
    </location>
</feature>
<reference evidence="2" key="1">
    <citation type="submission" date="2020-09" db="EMBL/GenBank/DDBJ databases">
        <authorList>
            <person name="Zhou D."/>
            <person name="Wang L."/>
        </authorList>
    </citation>
    <scope>NUCLEOTIDE SEQUENCE</scope>
    <source>
        <plasmid evidence="2">pW09308-HI3</plasmid>
    </source>
</reference>
<keyword evidence="1" id="KW-1133">Transmembrane helix</keyword>
<accession>A0A8E6L5W6</accession>
<dbReference type="EMBL" id="MW013145">
    <property type="protein sequence ID" value="QVQ58237.1"/>
    <property type="molecule type" value="Genomic_DNA"/>
</dbReference>
<evidence type="ECO:0000256" key="1">
    <source>
        <dbReference type="SAM" id="Phobius"/>
    </source>
</evidence>
<keyword evidence="1" id="KW-0472">Membrane</keyword>
<proteinExistence type="predicted"/>
<sequence>MSTVCDNQGSLEGKGLLHATTIILAIGWYVRLWGGYP</sequence>
<keyword evidence="1" id="KW-0812">Transmembrane</keyword>
<protein>
    <submittedName>
        <fullName evidence="2">Uncharacterized protein</fullName>
    </submittedName>
</protein>
<geneLocation type="plasmid" evidence="2">
    <name>pW09308-HI3</name>
</geneLocation>
<keyword evidence="2" id="KW-0614">Plasmid</keyword>
<dbReference type="AlphaFoldDB" id="A0A8E6L5W6"/>
<evidence type="ECO:0000313" key="2">
    <source>
        <dbReference type="EMBL" id="QVQ58237.1"/>
    </source>
</evidence>
<name>A0A8E6L5W6_KLEPN</name>
<organism evidence="2">
    <name type="scientific">Klebsiella pneumoniae</name>
    <dbReference type="NCBI Taxonomy" id="573"/>
    <lineage>
        <taxon>Bacteria</taxon>
        <taxon>Pseudomonadati</taxon>
        <taxon>Pseudomonadota</taxon>
        <taxon>Gammaproteobacteria</taxon>
        <taxon>Enterobacterales</taxon>
        <taxon>Enterobacteriaceae</taxon>
        <taxon>Klebsiella/Raoultella group</taxon>
        <taxon>Klebsiella</taxon>
        <taxon>Klebsiella pneumoniae complex</taxon>
    </lineage>
</organism>